<evidence type="ECO:0000313" key="4">
    <source>
        <dbReference type="Proteomes" id="UP000010729"/>
    </source>
</evidence>
<name>N1UX74_9MICC</name>
<feature type="domain" description="Dynamin N-terminal" evidence="2">
    <location>
        <begin position="53"/>
        <end position="166"/>
    </location>
</feature>
<reference evidence="3 4" key="1">
    <citation type="journal article" date="2013" name="Genome Announc.">
        <title>Draft Genome Sequence of Arthrobacter crystallopoietes Strain BAB-32, Revealing Genes for Bioremediation.</title>
        <authorList>
            <person name="Joshi M.N."/>
            <person name="Pandit A.S."/>
            <person name="Sharma A."/>
            <person name="Pandya R.V."/>
            <person name="Desai S.M."/>
            <person name="Saxena A.K."/>
            <person name="Bagatharia S.B."/>
        </authorList>
    </citation>
    <scope>NUCLEOTIDE SEQUENCE [LARGE SCALE GENOMIC DNA]</scope>
    <source>
        <strain evidence="3 4">BAB-32</strain>
    </source>
</reference>
<proteinExistence type="predicted"/>
<dbReference type="RefSeq" id="WP_005274252.1">
    <property type="nucleotide sequence ID" value="NZ_ANPE02000273.1"/>
</dbReference>
<dbReference type="Proteomes" id="UP000010729">
    <property type="component" value="Unassembled WGS sequence"/>
</dbReference>
<dbReference type="Pfam" id="PF00350">
    <property type="entry name" value="Dynamin_N"/>
    <property type="match status" value="1"/>
</dbReference>
<dbReference type="InterPro" id="IPR027417">
    <property type="entry name" value="P-loop_NTPase"/>
</dbReference>
<sequence length="555" mass="58964">MSAPAGTGQPHPAPISADVAALVRDAVVIYDGDTSATRLLTGYAQRLQEPLRVAIAGMVKAGKSTLLNAIIGEEIAPTDTGECTRIVTWYRHRDTPRITLHPADPAAGGPRALPVRRKDGRLEFELGGFHAEDVERLVVDWPAAGLRGLTLIDTPGIASLSTDVSARARSFLLPEDLPSEADAAVYLMRHLHASDLGFLEAFRDTAAGRSGTVNALAVLSRADEIGAGRIDSLLSAANIAERYRQDPALRSLALGVVPIAGLLAQSARTLRQREFAALRDIARLDRSNRERLLLSADRFVCDGGGTGSTGGERAALLERFGLFGIRLAAVLIRGGITDPTALAHELARRSGLDELLQLLAGQFKARAEHLKARTALIGVETLLREHPRPGTGQLEAALERIQANAHGFRELRLLAESRTAGLGLTPELAQEAERLVGGRGVGAAERLGLDRAASSGQLRDAALAALQRWRRVAANPLTGRAAAGSCQVVQRSCEAVLAELPQEPDSRAQPNRSSERPAAGRFVPGPEPTLGAGQQADQQPDGGETQLRQEQHAQG</sequence>
<evidence type="ECO:0000259" key="2">
    <source>
        <dbReference type="Pfam" id="PF00350"/>
    </source>
</evidence>
<accession>N1UX74</accession>
<gene>
    <name evidence="3" type="ORF">D477_020188</name>
</gene>
<evidence type="ECO:0000256" key="1">
    <source>
        <dbReference type="SAM" id="MobiDB-lite"/>
    </source>
</evidence>
<keyword evidence="4" id="KW-1185">Reference proteome</keyword>
<dbReference type="SUPFAM" id="SSF52540">
    <property type="entry name" value="P-loop containing nucleoside triphosphate hydrolases"/>
    <property type="match status" value="1"/>
</dbReference>
<feature type="region of interest" description="Disordered" evidence="1">
    <location>
        <begin position="500"/>
        <end position="555"/>
    </location>
</feature>
<dbReference type="OrthoDB" id="4379468at2"/>
<dbReference type="EMBL" id="ANPE02000273">
    <property type="protein sequence ID" value="EMY32432.1"/>
    <property type="molecule type" value="Genomic_DNA"/>
</dbReference>
<feature type="compositionally biased region" description="Low complexity" evidence="1">
    <location>
        <begin position="531"/>
        <end position="543"/>
    </location>
</feature>
<protein>
    <submittedName>
        <fullName evidence="3">GTP-binding protein</fullName>
    </submittedName>
</protein>
<dbReference type="InterPro" id="IPR045063">
    <property type="entry name" value="Dynamin_N"/>
</dbReference>
<dbReference type="AlphaFoldDB" id="N1UX74"/>
<dbReference type="Gene3D" id="3.40.50.300">
    <property type="entry name" value="P-loop containing nucleotide triphosphate hydrolases"/>
    <property type="match status" value="1"/>
</dbReference>
<comment type="caution">
    <text evidence="3">The sequence shown here is derived from an EMBL/GenBank/DDBJ whole genome shotgun (WGS) entry which is preliminary data.</text>
</comment>
<organism evidence="3 4">
    <name type="scientific">Arthrobacter crystallopoietes BAB-32</name>
    <dbReference type="NCBI Taxonomy" id="1246476"/>
    <lineage>
        <taxon>Bacteria</taxon>
        <taxon>Bacillati</taxon>
        <taxon>Actinomycetota</taxon>
        <taxon>Actinomycetes</taxon>
        <taxon>Micrococcales</taxon>
        <taxon>Micrococcaceae</taxon>
        <taxon>Crystallibacter</taxon>
    </lineage>
</organism>
<evidence type="ECO:0000313" key="3">
    <source>
        <dbReference type="EMBL" id="EMY32432.1"/>
    </source>
</evidence>